<evidence type="ECO:0000313" key="3">
    <source>
        <dbReference type="Proteomes" id="UP000239415"/>
    </source>
</evidence>
<dbReference type="PANTHER" id="PTHR11748">
    <property type="entry name" value="D-LACTATE DEHYDROGENASE"/>
    <property type="match status" value="1"/>
</dbReference>
<dbReference type="InterPro" id="IPR006094">
    <property type="entry name" value="Oxid_FAD_bind_N"/>
</dbReference>
<dbReference type="EMBL" id="PVMZ01000043">
    <property type="protein sequence ID" value="PRX06623.1"/>
    <property type="molecule type" value="Genomic_DNA"/>
</dbReference>
<dbReference type="PANTHER" id="PTHR11748:SF103">
    <property type="entry name" value="GLYCOLATE OXIDASE SUBUNIT GLCE"/>
    <property type="match status" value="1"/>
</dbReference>
<comment type="caution">
    <text evidence="2">The sequence shown here is derived from an EMBL/GenBank/DDBJ whole genome shotgun (WGS) entry which is preliminary data.</text>
</comment>
<dbReference type="SUPFAM" id="SSF56176">
    <property type="entry name" value="FAD-binding/transporter-associated domain-like"/>
    <property type="match status" value="1"/>
</dbReference>
<evidence type="ECO:0000313" key="2">
    <source>
        <dbReference type="EMBL" id="PRX06623.1"/>
    </source>
</evidence>
<dbReference type="GO" id="GO:0071949">
    <property type="term" value="F:FAD binding"/>
    <property type="evidence" value="ECO:0007669"/>
    <property type="project" value="InterPro"/>
</dbReference>
<dbReference type="PROSITE" id="PS51387">
    <property type="entry name" value="FAD_PCMH"/>
    <property type="match status" value="1"/>
</dbReference>
<evidence type="ECO:0000259" key="1">
    <source>
        <dbReference type="PROSITE" id="PS51387"/>
    </source>
</evidence>
<proteinExistence type="predicted"/>
<dbReference type="InterPro" id="IPR016166">
    <property type="entry name" value="FAD-bd_PCMH"/>
</dbReference>
<dbReference type="OrthoDB" id="9811557at2"/>
<name>A0A2T0JG57_9ACTN</name>
<dbReference type="Gene3D" id="3.30.465.10">
    <property type="match status" value="1"/>
</dbReference>
<reference evidence="2 3" key="1">
    <citation type="submission" date="2018-03" db="EMBL/GenBank/DDBJ databases">
        <title>Genomic Encyclopedia of Archaeal and Bacterial Type Strains, Phase II (KMG-II): from individual species to whole genera.</title>
        <authorList>
            <person name="Goeker M."/>
        </authorList>
    </citation>
    <scope>NUCLEOTIDE SEQUENCE [LARGE SCALE GENOMIC DNA]</scope>
    <source>
        <strain evidence="2 3">DSM 43146</strain>
    </source>
</reference>
<dbReference type="InterPro" id="IPR036318">
    <property type="entry name" value="FAD-bd_PCMH-like_sf"/>
</dbReference>
<dbReference type="InterPro" id="IPR016169">
    <property type="entry name" value="FAD-bd_PCMH_sub2"/>
</dbReference>
<organism evidence="2 3">
    <name type="scientific">Actinoplanes italicus</name>
    <dbReference type="NCBI Taxonomy" id="113567"/>
    <lineage>
        <taxon>Bacteria</taxon>
        <taxon>Bacillati</taxon>
        <taxon>Actinomycetota</taxon>
        <taxon>Actinomycetes</taxon>
        <taxon>Micromonosporales</taxon>
        <taxon>Micromonosporaceae</taxon>
        <taxon>Actinoplanes</taxon>
    </lineage>
</organism>
<accession>A0A2T0JG57</accession>
<feature type="domain" description="FAD-binding PCMH-type" evidence="1">
    <location>
        <begin position="27"/>
        <end position="206"/>
    </location>
</feature>
<dbReference type="AlphaFoldDB" id="A0A2T0JG57"/>
<protein>
    <submittedName>
        <fullName evidence="2">Glycolate oxidase FAD binding subunit</fullName>
    </submittedName>
</protein>
<keyword evidence="3" id="KW-1185">Reference proteome</keyword>
<sequence>MSGSLLAELADICGPGAARVARPEDQAAGRRASFVASPATAGSVSRLLALAGERGLSIRPRGSGSKIDWGTPPRDLDIFLDTARLHGVWDHDGASAVVAAGTPVVAVQETLARHGKRLALDPPSPGATIGGVLAVNESGPLRHRFGSPAGQAVSVSLVDPAGQTVDLAEWESPADGVITSAVLPVEELPQARRWVVRPVSTPTEVNDLATRLVTQEFALSGVEVDLPAAGEGSFALLLEGVTHFVTVGAGRLARDLGPLATIRTEPPPWWGRYPFDGSDVVLRLRVRSRDLHAVGFVLRDAVGSAVSVRGSVGAGVVYAVLPRGLSADRIIDIVSGLQQVLLARRGQVSVLTAPPSLAARIQMARPRDLF</sequence>
<dbReference type="Pfam" id="PF01565">
    <property type="entry name" value="FAD_binding_4"/>
    <property type="match status" value="1"/>
</dbReference>
<dbReference type="RefSeq" id="WP_106330988.1">
    <property type="nucleotide sequence ID" value="NZ_BOMO01000185.1"/>
</dbReference>
<dbReference type="Proteomes" id="UP000239415">
    <property type="component" value="Unassembled WGS sequence"/>
</dbReference>
<gene>
    <name evidence="2" type="ORF">CLV67_1432</name>
</gene>